<dbReference type="EMBL" id="QUSY01003315">
    <property type="protein sequence ID" value="RHY18011.1"/>
    <property type="molecule type" value="Genomic_DNA"/>
</dbReference>
<organism evidence="1 2">
    <name type="scientific">Aphanomyces invadans</name>
    <dbReference type="NCBI Taxonomy" id="157072"/>
    <lineage>
        <taxon>Eukaryota</taxon>
        <taxon>Sar</taxon>
        <taxon>Stramenopiles</taxon>
        <taxon>Oomycota</taxon>
        <taxon>Saprolegniomycetes</taxon>
        <taxon>Saprolegniales</taxon>
        <taxon>Verrucalvaceae</taxon>
        <taxon>Aphanomyces</taxon>
    </lineage>
</organism>
<dbReference type="AlphaFoldDB" id="A0A418AFX3"/>
<keyword evidence="2" id="KW-1185">Reference proteome</keyword>
<comment type="caution">
    <text evidence="1">The sequence shown here is derived from an EMBL/GenBank/DDBJ whole genome shotgun (WGS) entry which is preliminary data.</text>
</comment>
<evidence type="ECO:0000313" key="1">
    <source>
        <dbReference type="EMBL" id="RHY18011.1"/>
    </source>
</evidence>
<dbReference type="Proteomes" id="UP000285060">
    <property type="component" value="Unassembled WGS sequence"/>
</dbReference>
<proteinExistence type="predicted"/>
<reference evidence="1 2" key="1">
    <citation type="submission" date="2018-08" db="EMBL/GenBank/DDBJ databases">
        <title>Aphanomyces genome sequencing and annotation.</title>
        <authorList>
            <person name="Minardi D."/>
            <person name="Oidtmann B."/>
            <person name="Van Der Giezen M."/>
            <person name="Studholme D.J."/>
        </authorList>
    </citation>
    <scope>NUCLEOTIDE SEQUENCE [LARGE SCALE GENOMIC DNA]</scope>
    <source>
        <strain evidence="1 2">NJM0002</strain>
    </source>
</reference>
<gene>
    <name evidence="1" type="ORF">DYB32_010450</name>
</gene>
<protein>
    <submittedName>
        <fullName evidence="1">Uncharacterized protein</fullName>
    </submittedName>
</protein>
<sequence>MSALTTLVSTVARRIIAIKTDAIIAQGFNALKNNAITSIKISAPRDIITTHDIKKTSTWKPTNFKFPVLRKYHKSNVTIVDDEATSQLTATALHRIHNRSTNRQYNAQVHIEQGNYDDEDEQIEVIQAPIVEEMKQDRVNENTLMISNGLIDDKPARVLNDCGASNLLCHLELCDTIVKQRNALIEGFDGH</sequence>
<name>A0A418AFX3_9STRA</name>
<accession>A0A418AFX3</accession>
<evidence type="ECO:0000313" key="2">
    <source>
        <dbReference type="Proteomes" id="UP000285060"/>
    </source>
</evidence>